<evidence type="ECO:0000313" key="4">
    <source>
        <dbReference type="EMBL" id="GMH77875.1"/>
    </source>
</evidence>
<dbReference type="Pfam" id="PF13385">
    <property type="entry name" value="Laminin_G_3"/>
    <property type="match status" value="1"/>
</dbReference>
<proteinExistence type="predicted"/>
<evidence type="ECO:0000259" key="3">
    <source>
        <dbReference type="SMART" id="SM00560"/>
    </source>
</evidence>
<dbReference type="Gene3D" id="2.60.120.200">
    <property type="match status" value="1"/>
</dbReference>
<reference evidence="5" key="1">
    <citation type="journal article" date="2023" name="Commun. Biol.">
        <title>Genome analysis of Parmales, the sister group of diatoms, reveals the evolutionary specialization of diatoms from phago-mixotrophs to photoautotrophs.</title>
        <authorList>
            <person name="Ban H."/>
            <person name="Sato S."/>
            <person name="Yoshikawa S."/>
            <person name="Yamada K."/>
            <person name="Nakamura Y."/>
            <person name="Ichinomiya M."/>
            <person name="Sato N."/>
            <person name="Blanc-Mathieu R."/>
            <person name="Endo H."/>
            <person name="Kuwata A."/>
            <person name="Ogata H."/>
        </authorList>
    </citation>
    <scope>NUCLEOTIDE SEQUENCE [LARGE SCALE GENOMIC DNA]</scope>
    <source>
        <strain evidence="5">NIES 3700</strain>
    </source>
</reference>
<keyword evidence="2" id="KW-1015">Disulfide bond</keyword>
<dbReference type="OrthoDB" id="5358475at2759"/>
<keyword evidence="1" id="KW-0732">Signal</keyword>
<evidence type="ECO:0000256" key="1">
    <source>
        <dbReference type="ARBA" id="ARBA00022729"/>
    </source>
</evidence>
<feature type="domain" description="LamG-like jellyroll fold" evidence="3">
    <location>
        <begin position="8"/>
        <end position="132"/>
    </location>
</feature>
<keyword evidence="5" id="KW-1185">Reference proteome</keyword>
<dbReference type="AlphaFoldDB" id="A0A9W7B1L0"/>
<dbReference type="InterPro" id="IPR013320">
    <property type="entry name" value="ConA-like_dom_sf"/>
</dbReference>
<accession>A0A9W7B1L0</accession>
<dbReference type="Proteomes" id="UP001165122">
    <property type="component" value="Unassembled WGS sequence"/>
</dbReference>
<dbReference type="InterPro" id="IPR006558">
    <property type="entry name" value="LamG-like"/>
</dbReference>
<evidence type="ECO:0000256" key="2">
    <source>
        <dbReference type="ARBA" id="ARBA00023157"/>
    </source>
</evidence>
<sequence length="152" mass="16508">MRPLSGGNSFSITKVKNGKDNRILLCGGLTADTDYLYFIVWRDGVKIYVKSEVVLPVRRWVHLAATVEGKVMKLFIDGELQGSTNNGYEPLALSTTHFSLGAGIMEGGSNGGNTIEGSIGSYSLFNRALSENEVKDIAKFQLSRTSVTELAE</sequence>
<name>A0A9W7B1L0_9STRA</name>
<comment type="caution">
    <text evidence="4">The sequence shown here is derived from an EMBL/GenBank/DDBJ whole genome shotgun (WGS) entry which is preliminary data.</text>
</comment>
<dbReference type="SMART" id="SM00560">
    <property type="entry name" value="LamGL"/>
    <property type="match status" value="1"/>
</dbReference>
<evidence type="ECO:0000313" key="5">
    <source>
        <dbReference type="Proteomes" id="UP001165122"/>
    </source>
</evidence>
<dbReference type="EMBL" id="BRXW01000845">
    <property type="protein sequence ID" value="GMH77875.1"/>
    <property type="molecule type" value="Genomic_DNA"/>
</dbReference>
<protein>
    <recommendedName>
        <fullName evidence="3">LamG-like jellyroll fold domain-containing protein</fullName>
    </recommendedName>
</protein>
<dbReference type="SUPFAM" id="SSF49899">
    <property type="entry name" value="Concanavalin A-like lectins/glucanases"/>
    <property type="match status" value="1"/>
</dbReference>
<organism evidence="4 5">
    <name type="scientific">Triparma laevis f. longispina</name>
    <dbReference type="NCBI Taxonomy" id="1714387"/>
    <lineage>
        <taxon>Eukaryota</taxon>
        <taxon>Sar</taxon>
        <taxon>Stramenopiles</taxon>
        <taxon>Ochrophyta</taxon>
        <taxon>Bolidophyceae</taxon>
        <taxon>Parmales</taxon>
        <taxon>Triparmaceae</taxon>
        <taxon>Triparma</taxon>
    </lineage>
</organism>
<gene>
    <name evidence="4" type="ORF">TrLO_g11774</name>
</gene>